<feature type="compositionally biased region" description="Polar residues" evidence="2">
    <location>
        <begin position="440"/>
        <end position="449"/>
    </location>
</feature>
<keyword evidence="1" id="KW-0694">RNA-binding</keyword>
<feature type="compositionally biased region" description="Basic and acidic residues" evidence="2">
    <location>
        <begin position="371"/>
        <end position="392"/>
    </location>
</feature>
<gene>
    <name evidence="3" type="ORF">MGAL_10B039599</name>
</gene>
<feature type="compositionally biased region" description="Basic and acidic residues" evidence="2">
    <location>
        <begin position="786"/>
        <end position="797"/>
    </location>
</feature>
<feature type="compositionally biased region" description="Polar residues" evidence="2">
    <location>
        <begin position="553"/>
        <end position="566"/>
    </location>
</feature>
<feature type="compositionally biased region" description="Acidic residues" evidence="2">
    <location>
        <begin position="855"/>
        <end position="864"/>
    </location>
</feature>
<comment type="caution">
    <text evidence="3">The sequence shown here is derived from an EMBL/GenBank/DDBJ whole genome shotgun (WGS) entry which is preliminary data.</text>
</comment>
<feature type="region of interest" description="Disordered" evidence="2">
    <location>
        <begin position="323"/>
        <end position="694"/>
    </location>
</feature>
<dbReference type="AlphaFoldDB" id="A0A8B6DJP6"/>
<feature type="compositionally biased region" description="Basic and acidic residues" evidence="2">
    <location>
        <begin position="651"/>
        <end position="673"/>
    </location>
</feature>
<feature type="compositionally biased region" description="Acidic residues" evidence="2">
    <location>
        <begin position="589"/>
        <end position="605"/>
    </location>
</feature>
<accession>A0A8B6DJP6</accession>
<dbReference type="OrthoDB" id="21643at2759"/>
<dbReference type="PANTHER" id="PTHR48029">
    <property type="entry name" value="NUCLEOLAR PROTEIN 8"/>
    <property type="match status" value="1"/>
</dbReference>
<feature type="compositionally biased region" description="Acidic residues" evidence="2">
    <location>
        <begin position="757"/>
        <end position="767"/>
    </location>
</feature>
<evidence type="ECO:0000256" key="2">
    <source>
        <dbReference type="SAM" id="MobiDB-lite"/>
    </source>
</evidence>
<dbReference type="EMBL" id="UYJE01003540">
    <property type="protein sequence ID" value="VDI20081.1"/>
    <property type="molecule type" value="Genomic_DNA"/>
</dbReference>
<feature type="compositionally biased region" description="Basic and acidic residues" evidence="2">
    <location>
        <begin position="424"/>
        <end position="437"/>
    </location>
</feature>
<organism evidence="3 4">
    <name type="scientific">Mytilus galloprovincialis</name>
    <name type="common">Mediterranean mussel</name>
    <dbReference type="NCBI Taxonomy" id="29158"/>
    <lineage>
        <taxon>Eukaryota</taxon>
        <taxon>Metazoa</taxon>
        <taxon>Spiralia</taxon>
        <taxon>Lophotrochozoa</taxon>
        <taxon>Mollusca</taxon>
        <taxon>Bivalvia</taxon>
        <taxon>Autobranchia</taxon>
        <taxon>Pteriomorphia</taxon>
        <taxon>Mytilida</taxon>
        <taxon>Mytiloidea</taxon>
        <taxon>Mytilidae</taxon>
        <taxon>Mytilinae</taxon>
        <taxon>Mytilus</taxon>
    </lineage>
</organism>
<evidence type="ECO:0000256" key="1">
    <source>
        <dbReference type="ARBA" id="ARBA00022884"/>
    </source>
</evidence>
<reference evidence="3" key="1">
    <citation type="submission" date="2018-11" db="EMBL/GenBank/DDBJ databases">
        <authorList>
            <person name="Alioto T."/>
            <person name="Alioto T."/>
        </authorList>
    </citation>
    <scope>NUCLEOTIDE SEQUENCE</scope>
</reference>
<feature type="compositionally biased region" description="Polar residues" evidence="2">
    <location>
        <begin position="403"/>
        <end position="422"/>
    </location>
</feature>
<proteinExistence type="predicted"/>
<feature type="compositionally biased region" description="Basic and acidic residues" evidence="2">
    <location>
        <begin position="606"/>
        <end position="616"/>
    </location>
</feature>
<evidence type="ECO:0000313" key="4">
    <source>
        <dbReference type="Proteomes" id="UP000596742"/>
    </source>
</evidence>
<feature type="compositionally biased region" description="Basic and acidic residues" evidence="2">
    <location>
        <begin position="634"/>
        <end position="644"/>
    </location>
</feature>
<feature type="compositionally biased region" description="Basic and acidic residues" evidence="2">
    <location>
        <begin position="725"/>
        <end position="736"/>
    </location>
</feature>
<protein>
    <submittedName>
        <fullName evidence="3">Uncharacterized protein</fullName>
    </submittedName>
</protein>
<keyword evidence="4" id="KW-1185">Reference proteome</keyword>
<evidence type="ECO:0000313" key="3">
    <source>
        <dbReference type="EMBL" id="VDI20081.1"/>
    </source>
</evidence>
<sequence length="971" mass="109773">MKEEETSTVSTGKNLTLEMEDVDSEIYRKRKGEFPKWTRKPNKQKKYDFEALKEKYLNNNTEINENLNKEPDFEVVSGDAIVDRLGQTFDSDDGDSDSYYTSLKDSRSRSFSKKDTPESSDESNSDASIEEIVSCSAEIAESKIKQNGDISPKDTVENMGVSKFRSNTQNKLPSNYVQEKKTKPKIQPFKGTKILYENTESDKCMDANSLESNSIKVFDSNKNLNAKISPGQITRDNFESKKEDLVIQKNKSNKTEGSATPLVLKDQKKSQKQPSQIVLAEDDDGNDSASSADTDEIINKSKCMSPTDDSDRMFNNVFEFSPLLSSKGKNSGKIDGSAVNEYSSGLIRGEIPEGYESSYSYSADDSDDSDFEKFAMKQSQKAEEMDKKETEKQASLVKKNRIENSSQKTNKVLENSKLNFKSVTEGKNDIDEDKAKGSDSLINSQNDLTSKPLKTKKIQKEKLSKSVLNNEDNLKEKVSEKPTLSSKSTTKEKKILSKSLVNNDENVKEKVTEKQDLSSKSTTKEKKPKTDTNEKRLESLKQKQQETLAKKSAIQNALANIDASNRSNKKIVFGDSDTDSDSSASEVNDSSDEEEDSTDDSDGDEAVNRKTLEKKNIPTLFDSSESESTDNENDEKMFKIRPEFQGRSGQKRMELQSRYGNDDRFKLDEKFIDSEEEDMEEDIPEPTEEDERAKSLKILEQVVGTKIKPERKGKLFRDVSALHFDPSREDHTHYEVQVESQPKKDKKSSKKKKDAEVTENEENEEVLPEVSKDKFFEVSDSLKDAFKPSSKDLDEPKGFSLLSAFGTGTSKENDIENDENAEDSGMKTLQHKSSLFPWEQQFDDESSDSDRDDGNDNSDVYMSDEDIKEKEPVVFSSAKSFFFFQENDERISEGINKFCRQDDLDIVKDKWLQKRADLVEEKLEDRQRKLLVGYGGRGKISGRASWFLAEPDLLMEIAVDSAETVEESGST</sequence>
<feature type="compositionally biased region" description="Acidic residues" evidence="2">
    <location>
        <begin position="624"/>
        <end position="633"/>
    </location>
</feature>
<dbReference type="GO" id="GO:0003723">
    <property type="term" value="F:RNA binding"/>
    <property type="evidence" value="ECO:0007669"/>
    <property type="project" value="UniProtKB-KW"/>
</dbReference>
<feature type="region of interest" description="Disordered" evidence="2">
    <location>
        <begin position="721"/>
        <end position="773"/>
    </location>
</feature>
<feature type="compositionally biased region" description="Basic and acidic residues" evidence="2">
    <location>
        <begin position="505"/>
        <end position="544"/>
    </location>
</feature>
<name>A0A8B6DJP6_MYTGA</name>
<feature type="region of interest" description="Disordered" evidence="2">
    <location>
        <begin position="786"/>
        <end position="864"/>
    </location>
</feature>
<feature type="compositionally biased region" description="Polar residues" evidence="2">
    <location>
        <begin position="164"/>
        <end position="177"/>
    </location>
</feature>
<feature type="compositionally biased region" description="Polar residues" evidence="2">
    <location>
        <begin position="219"/>
        <end position="235"/>
    </location>
</feature>
<feature type="compositionally biased region" description="Basic and acidic residues" evidence="2">
    <location>
        <begin position="104"/>
        <end position="117"/>
    </location>
</feature>
<feature type="compositionally biased region" description="Acidic residues" evidence="2">
    <location>
        <begin position="674"/>
        <end position="690"/>
    </location>
</feature>
<feature type="region of interest" description="Disordered" evidence="2">
    <location>
        <begin position="219"/>
        <end position="311"/>
    </location>
</feature>
<feature type="region of interest" description="Disordered" evidence="2">
    <location>
        <begin position="86"/>
        <end position="132"/>
    </location>
</feature>
<dbReference type="Proteomes" id="UP000596742">
    <property type="component" value="Unassembled WGS sequence"/>
</dbReference>
<feature type="compositionally biased region" description="Basic and acidic residues" evidence="2">
    <location>
        <begin position="236"/>
        <end position="246"/>
    </location>
</feature>
<feature type="region of interest" description="Disordered" evidence="2">
    <location>
        <begin position="161"/>
        <end position="184"/>
    </location>
</feature>
<dbReference type="PANTHER" id="PTHR48029:SF1">
    <property type="entry name" value="NUCLEOLAR PROTEIN 8"/>
    <property type="match status" value="1"/>
</dbReference>